<reference evidence="1" key="1">
    <citation type="submission" date="2019-10" db="EMBL/GenBank/DDBJ databases">
        <title>Conservation and host-specific expression of non-tandemly repeated heterogenous ribosome RNA gene in arbuscular mycorrhizal fungi.</title>
        <authorList>
            <person name="Maeda T."/>
            <person name="Kobayashi Y."/>
            <person name="Nakagawa T."/>
            <person name="Ezawa T."/>
            <person name="Yamaguchi K."/>
            <person name="Bino T."/>
            <person name="Nishimoto Y."/>
            <person name="Shigenobu S."/>
            <person name="Kawaguchi M."/>
        </authorList>
    </citation>
    <scope>NUCLEOTIDE SEQUENCE</scope>
    <source>
        <strain evidence="1">HR1</strain>
    </source>
</reference>
<name>A0A8H3L499_9GLOM</name>
<comment type="caution">
    <text evidence="1">The sequence shown here is derived from an EMBL/GenBank/DDBJ whole genome shotgun (WGS) entry which is preliminary data.</text>
</comment>
<evidence type="ECO:0000313" key="2">
    <source>
        <dbReference type="Proteomes" id="UP000615446"/>
    </source>
</evidence>
<gene>
    <name evidence="1" type="ORF">RCL2_000642100</name>
</gene>
<accession>A0A8H3L499</accession>
<evidence type="ECO:0000313" key="1">
    <source>
        <dbReference type="EMBL" id="GES79108.1"/>
    </source>
</evidence>
<organism evidence="1 2">
    <name type="scientific">Rhizophagus clarus</name>
    <dbReference type="NCBI Taxonomy" id="94130"/>
    <lineage>
        <taxon>Eukaryota</taxon>
        <taxon>Fungi</taxon>
        <taxon>Fungi incertae sedis</taxon>
        <taxon>Mucoromycota</taxon>
        <taxon>Glomeromycotina</taxon>
        <taxon>Glomeromycetes</taxon>
        <taxon>Glomerales</taxon>
        <taxon>Glomeraceae</taxon>
        <taxon>Rhizophagus</taxon>
    </lineage>
</organism>
<dbReference type="Proteomes" id="UP000615446">
    <property type="component" value="Unassembled WGS sequence"/>
</dbReference>
<dbReference type="OrthoDB" id="3068380at2759"/>
<protein>
    <submittedName>
        <fullName evidence="1">Uncharacterized protein</fullName>
    </submittedName>
</protein>
<proteinExistence type="predicted"/>
<dbReference type="AlphaFoldDB" id="A0A8H3L499"/>
<sequence>MLRKCEWQIFWQRVIKEYKKENLVPATTESLCTTTTGSSCPKKTITESAKQKEKLKRIRDNDTDDLSSEHWKKQCIIIKQNKDNLMYRKAIDNILQVISAHESLIAGNVIPFIEVLKTRLLARSQMSLSSANEPVLQAIIENILQLNCYIPELSLVIDGKKSKGSGRFGYSDIFILGDNNVSLELKYISLVGLIKNKVGANELENLDKIIEKEDEKFLLKRPYTFWSKEKKKIIQTTIEEVLDSGINQLILYMNIISKGKATNYSNSGVFDKRVRITKSNANPSKLIGFVILVIGFRRILWRSVDEVTSNYIYDKI</sequence>
<dbReference type="EMBL" id="BLAL01000043">
    <property type="protein sequence ID" value="GES79108.1"/>
    <property type="molecule type" value="Genomic_DNA"/>
</dbReference>